<dbReference type="Pfam" id="PF16822">
    <property type="entry name" value="ALGX"/>
    <property type="match status" value="1"/>
</dbReference>
<evidence type="ECO:0000256" key="5">
    <source>
        <dbReference type="ARBA" id="ARBA00022764"/>
    </source>
</evidence>
<accession>A0ABS5QBG9</accession>
<evidence type="ECO:0000256" key="3">
    <source>
        <dbReference type="ARBA" id="ARBA00022679"/>
    </source>
</evidence>
<proteinExistence type="predicted"/>
<feature type="chain" id="PRO_5047016039" description="AlgX/AlgJ SGNH hydrolase-like domain-containing protein" evidence="7">
    <location>
        <begin position="27"/>
        <end position="328"/>
    </location>
</feature>
<comment type="caution">
    <text evidence="9">The sequence shown here is derived from an EMBL/GenBank/DDBJ whole genome shotgun (WGS) entry which is preliminary data.</text>
</comment>
<evidence type="ECO:0000256" key="2">
    <source>
        <dbReference type="ARBA" id="ARBA00005182"/>
    </source>
</evidence>
<organism evidence="9 10">
    <name type="scientific">Roseococcus pinisoli</name>
    <dbReference type="NCBI Taxonomy" id="2835040"/>
    <lineage>
        <taxon>Bacteria</taxon>
        <taxon>Pseudomonadati</taxon>
        <taxon>Pseudomonadota</taxon>
        <taxon>Alphaproteobacteria</taxon>
        <taxon>Acetobacterales</taxon>
        <taxon>Roseomonadaceae</taxon>
        <taxon>Roseococcus</taxon>
    </lineage>
</organism>
<evidence type="ECO:0000259" key="8">
    <source>
        <dbReference type="Pfam" id="PF16822"/>
    </source>
</evidence>
<comment type="subcellular location">
    <subcellularLocation>
        <location evidence="1">Periplasm</location>
    </subcellularLocation>
</comment>
<feature type="signal peptide" evidence="7">
    <location>
        <begin position="1"/>
        <end position="26"/>
    </location>
</feature>
<evidence type="ECO:0000313" key="10">
    <source>
        <dbReference type="Proteomes" id="UP000766336"/>
    </source>
</evidence>
<evidence type="ECO:0000313" key="9">
    <source>
        <dbReference type="EMBL" id="MBS7809928.1"/>
    </source>
</evidence>
<keyword evidence="6" id="KW-0016">Alginate biosynthesis</keyword>
<protein>
    <recommendedName>
        <fullName evidence="8">AlgX/AlgJ SGNH hydrolase-like domain-containing protein</fullName>
    </recommendedName>
</protein>
<dbReference type="Proteomes" id="UP000766336">
    <property type="component" value="Unassembled WGS sequence"/>
</dbReference>
<sequence length="328" mass="36141">MTAARLPRRGLLAAPLVAMAAAPAVAQQQSGLVQIGTQGWLFPVWDRIDGLDQAALRDTVQVVSNAVTALRGGRMDVVMCLVPSRKRLMQRFLAPGARPSPEAARRYSVTLEEVRRAGALAPDLDAHFREVMQRTPERQLFWKTDTHWTPVGAEVAAIEVARQMRERLGLPRSDLPGTRLGDLRAMTLAAGDLTPYVGQAQRASYGAEESWIRQVLAPEGAAALLDDDKTDVTIIGTSNVQPRFGFQPVLSNQVLRPVALSWKPNSVGPYFTLLEYLKSEDFRRNRPRALVWNLLEPDMVTSTNNPAWGQAAMAPTTFISEIRRLVAA</sequence>
<reference evidence="9 10" key="1">
    <citation type="submission" date="2021-05" db="EMBL/GenBank/DDBJ databases">
        <title>Roseococcus sp. XZZS9, whole genome shotgun sequencing project.</title>
        <authorList>
            <person name="Zhao G."/>
            <person name="Shen L."/>
        </authorList>
    </citation>
    <scope>NUCLEOTIDE SEQUENCE [LARGE SCALE GENOMIC DNA]</scope>
    <source>
        <strain evidence="9 10">XZZS9</strain>
    </source>
</reference>
<evidence type="ECO:0000256" key="6">
    <source>
        <dbReference type="ARBA" id="ARBA00022841"/>
    </source>
</evidence>
<dbReference type="EMBL" id="JAHCDA010000001">
    <property type="protein sequence ID" value="MBS7809928.1"/>
    <property type="molecule type" value="Genomic_DNA"/>
</dbReference>
<comment type="pathway">
    <text evidence="2">Glycan biosynthesis; alginate biosynthesis.</text>
</comment>
<name>A0ABS5QBG9_9PROT</name>
<evidence type="ECO:0000256" key="1">
    <source>
        <dbReference type="ARBA" id="ARBA00004418"/>
    </source>
</evidence>
<dbReference type="InterPro" id="IPR031811">
    <property type="entry name" value="ALGX/ALGJ_SGNH-like"/>
</dbReference>
<keyword evidence="5" id="KW-0574">Periplasm</keyword>
<gene>
    <name evidence="9" type="ORF">KHU32_03200</name>
</gene>
<keyword evidence="10" id="KW-1185">Reference proteome</keyword>
<keyword evidence="4 7" id="KW-0732">Signal</keyword>
<dbReference type="RefSeq" id="WP_213668580.1">
    <property type="nucleotide sequence ID" value="NZ_JAHCDA010000001.1"/>
</dbReference>
<keyword evidence="3" id="KW-0808">Transferase</keyword>
<evidence type="ECO:0000256" key="7">
    <source>
        <dbReference type="SAM" id="SignalP"/>
    </source>
</evidence>
<evidence type="ECO:0000256" key="4">
    <source>
        <dbReference type="ARBA" id="ARBA00022729"/>
    </source>
</evidence>
<feature type="domain" description="AlgX/AlgJ SGNH hydrolase-like" evidence="8">
    <location>
        <begin position="33"/>
        <end position="294"/>
    </location>
</feature>